<dbReference type="NCBIfam" id="NF002528">
    <property type="entry name" value="PRK01966.1-4"/>
    <property type="match status" value="1"/>
</dbReference>
<dbReference type="PIRSF" id="PIRSF039102">
    <property type="entry name" value="Ddl/VanB"/>
    <property type="match status" value="1"/>
</dbReference>
<evidence type="ECO:0000256" key="11">
    <source>
        <dbReference type="ARBA" id="ARBA00023316"/>
    </source>
</evidence>
<evidence type="ECO:0000256" key="7">
    <source>
        <dbReference type="ARBA" id="ARBA00022842"/>
    </source>
</evidence>
<feature type="binding site" evidence="14">
    <location>
        <begin position="193"/>
        <end position="194"/>
    </location>
    <ligand>
        <name>ATP</name>
        <dbReference type="ChEBI" id="CHEBI:30616"/>
    </ligand>
</feature>
<dbReference type="SUPFAM" id="SSF52440">
    <property type="entry name" value="PreATP-grasp domain"/>
    <property type="match status" value="1"/>
</dbReference>
<dbReference type="Pfam" id="PF01820">
    <property type="entry name" value="Dala_Dala_lig_N"/>
    <property type="match status" value="1"/>
</dbReference>
<dbReference type="GO" id="GO:0008716">
    <property type="term" value="F:D-alanine-D-alanine ligase activity"/>
    <property type="evidence" value="ECO:0007669"/>
    <property type="project" value="UniProtKB-UniRule"/>
</dbReference>
<comment type="caution">
    <text evidence="18">The sequence shown here is derived from an EMBL/GenBank/DDBJ whole genome shotgun (WGS) entry which is preliminary data.</text>
</comment>
<dbReference type="EMBL" id="DYXM01000145">
    <property type="protein sequence ID" value="HJE90904.1"/>
    <property type="molecule type" value="Genomic_DNA"/>
</dbReference>
<dbReference type="InterPro" id="IPR013815">
    <property type="entry name" value="ATP_grasp_subdomain_1"/>
</dbReference>
<comment type="cofactor">
    <cofactor evidence="1">
        <name>Mn(2+)</name>
        <dbReference type="ChEBI" id="CHEBI:29035"/>
    </cofactor>
</comment>
<keyword evidence="4 15" id="KW-0479">Metal-binding</keyword>
<dbReference type="InterPro" id="IPR016185">
    <property type="entry name" value="PreATP-grasp_dom_sf"/>
</dbReference>
<evidence type="ECO:0000256" key="8">
    <source>
        <dbReference type="ARBA" id="ARBA00022960"/>
    </source>
</evidence>
<evidence type="ECO:0000259" key="17">
    <source>
        <dbReference type="PROSITE" id="PS50975"/>
    </source>
</evidence>
<feature type="active site" evidence="13">
    <location>
        <position position="193"/>
    </location>
</feature>
<dbReference type="InterPro" id="IPR011095">
    <property type="entry name" value="Dala_Dala_lig_C"/>
</dbReference>
<feature type="binding site" evidence="15">
    <location>
        <position position="332"/>
    </location>
    <ligand>
        <name>Mg(2+)</name>
        <dbReference type="ChEBI" id="CHEBI:18420"/>
        <label>2</label>
    </ligand>
</feature>
<evidence type="ECO:0000256" key="10">
    <source>
        <dbReference type="ARBA" id="ARBA00023211"/>
    </source>
</evidence>
<evidence type="ECO:0000256" key="14">
    <source>
        <dbReference type="PIRSR" id="PIRSR039102-2"/>
    </source>
</evidence>
<reference evidence="18" key="2">
    <citation type="submission" date="2021-09" db="EMBL/GenBank/DDBJ databases">
        <authorList>
            <person name="Gilroy R."/>
        </authorList>
    </citation>
    <scope>NUCLEOTIDE SEQUENCE</scope>
    <source>
        <strain evidence="18">ChiGjej1B1-18357</strain>
    </source>
</reference>
<feature type="domain" description="ATP-grasp" evidence="17">
    <location>
        <begin position="149"/>
        <end position="363"/>
    </location>
</feature>
<name>A0A921JY76_9ACTN</name>
<dbReference type="InterPro" id="IPR000291">
    <property type="entry name" value="D-Ala_lig_Van_CS"/>
</dbReference>
<comment type="subcellular location">
    <subcellularLocation>
        <location evidence="12">Cytoplasm</location>
    </subcellularLocation>
</comment>
<keyword evidence="7 15" id="KW-0460">Magnesium</keyword>
<dbReference type="GO" id="GO:0071555">
    <property type="term" value="P:cell wall organization"/>
    <property type="evidence" value="ECO:0007669"/>
    <property type="project" value="UniProtKB-KW"/>
</dbReference>
<feature type="active site" evidence="13">
    <location>
        <position position="341"/>
    </location>
</feature>
<dbReference type="Gene3D" id="3.40.50.20">
    <property type="match status" value="1"/>
</dbReference>
<dbReference type="Proteomes" id="UP000776650">
    <property type="component" value="Unassembled WGS sequence"/>
</dbReference>
<feature type="binding site" evidence="14">
    <location>
        <begin position="223"/>
        <end position="230"/>
    </location>
    <ligand>
        <name>ATP</name>
        <dbReference type="ChEBI" id="CHEBI:30616"/>
    </ligand>
</feature>
<dbReference type="FunFam" id="3.30.470.20:FF:000008">
    <property type="entry name" value="D-alanine--D-alanine ligase"/>
    <property type="match status" value="1"/>
</dbReference>
<dbReference type="Gene3D" id="3.30.1490.20">
    <property type="entry name" value="ATP-grasp fold, A domain"/>
    <property type="match status" value="1"/>
</dbReference>
<dbReference type="NCBIfam" id="TIGR01205">
    <property type="entry name" value="D_ala_D_alaTIGR"/>
    <property type="match status" value="1"/>
</dbReference>
<dbReference type="HAMAP" id="MF_00047">
    <property type="entry name" value="Dala_Dala_lig"/>
    <property type="match status" value="1"/>
</dbReference>
<evidence type="ECO:0000256" key="13">
    <source>
        <dbReference type="PIRSR" id="PIRSR039102-1"/>
    </source>
</evidence>
<dbReference type="PANTHER" id="PTHR23132">
    <property type="entry name" value="D-ALANINE--D-ALANINE LIGASE"/>
    <property type="match status" value="1"/>
</dbReference>
<comment type="function">
    <text evidence="12">Cell wall formation.</text>
</comment>
<sequence length="369" mass="39183">MSRITVAVLYGGRSPEHSISCVSAGAVMSHLDPERYEVVPVGITTSGAWVEGTSDFASLRIEDRRLPKVDDGAQRVAIGTGETERGVIRYSEGPNAGELYTHADVIFPVLHGPNGEDGTIQGLLELSGVPYVGPGVFASSASMDKEFTKKVLGQAGLSIGVQVVLRRGEGTVSAADRERLGLPVFVKPARGGSSIGITKVGDWARLEPAIEEARKHDTKVIVEAGIVGREIECGVLELPSGEVRASLPAEIHFPDEPGSGTDDATGDAAFYDFDTKYIDAVSSYDLPAKISEAETDEVRRVAVEAFEALDAKGLSRVDFFVTADGAVINEVNTIPGFTPISMYPKMWEATGIGYTELLDTLVQTALGGR</sequence>
<evidence type="ECO:0000256" key="2">
    <source>
        <dbReference type="ARBA" id="ARBA00010871"/>
    </source>
</evidence>
<dbReference type="AlphaFoldDB" id="A0A921JY76"/>
<dbReference type="InterPro" id="IPR011127">
    <property type="entry name" value="Dala_Dala_lig_N"/>
</dbReference>
<evidence type="ECO:0000313" key="19">
    <source>
        <dbReference type="Proteomes" id="UP000776650"/>
    </source>
</evidence>
<feature type="binding site" evidence="14">
    <location>
        <begin position="185"/>
        <end position="187"/>
    </location>
    <ligand>
        <name>ATP</name>
        <dbReference type="ChEBI" id="CHEBI:30616"/>
    </ligand>
</feature>
<keyword evidence="3 12" id="KW-0436">Ligase</keyword>
<dbReference type="GO" id="GO:0005829">
    <property type="term" value="C:cytosol"/>
    <property type="evidence" value="ECO:0007669"/>
    <property type="project" value="TreeGrafter"/>
</dbReference>
<dbReference type="GO" id="GO:0008360">
    <property type="term" value="P:regulation of cell shape"/>
    <property type="evidence" value="ECO:0007669"/>
    <property type="project" value="UniProtKB-KW"/>
</dbReference>
<dbReference type="PROSITE" id="PS00844">
    <property type="entry name" value="DALA_DALA_LIGASE_2"/>
    <property type="match status" value="1"/>
</dbReference>
<keyword evidence="6 16" id="KW-0067">ATP-binding</keyword>
<protein>
    <recommendedName>
        <fullName evidence="12">D-alanine--D-alanine ligase</fullName>
        <ecNumber evidence="12">6.3.2.4</ecNumber>
    </recommendedName>
    <alternativeName>
        <fullName evidence="12">D-Ala-D-Ala ligase</fullName>
    </alternativeName>
    <alternativeName>
        <fullName evidence="12">D-alanylalanine synthetase</fullName>
    </alternativeName>
</protein>
<comment type="pathway">
    <text evidence="12">Cell wall biogenesis; peptidoglycan biosynthesis.</text>
</comment>
<keyword evidence="9 12" id="KW-0573">Peptidoglycan synthesis</keyword>
<comment type="similarity">
    <text evidence="2 12">Belongs to the D-alanine--D-alanine ligase family.</text>
</comment>
<evidence type="ECO:0000256" key="12">
    <source>
        <dbReference type="HAMAP-Rule" id="MF_00047"/>
    </source>
</evidence>
<proteinExistence type="inferred from homology"/>
<dbReference type="Gene3D" id="3.30.470.20">
    <property type="entry name" value="ATP-grasp fold, B domain"/>
    <property type="match status" value="1"/>
</dbReference>
<dbReference type="Pfam" id="PF07478">
    <property type="entry name" value="Dala_Dala_lig_C"/>
    <property type="match status" value="1"/>
</dbReference>
<dbReference type="PROSITE" id="PS50975">
    <property type="entry name" value="ATP_GRASP"/>
    <property type="match status" value="1"/>
</dbReference>
<dbReference type="RefSeq" id="WP_303912380.1">
    <property type="nucleotide sequence ID" value="NZ_DYXM01000145.1"/>
</dbReference>
<gene>
    <name evidence="12" type="primary">ddl</name>
    <name evidence="18" type="ORF">K8V11_07840</name>
</gene>
<feature type="binding site" evidence="15">
    <location>
        <position position="318"/>
    </location>
    <ligand>
        <name>Mg(2+)</name>
        <dbReference type="ChEBI" id="CHEBI:18420"/>
        <label>1</label>
    </ligand>
</feature>
<keyword evidence="10 15" id="KW-0464">Manganese</keyword>
<evidence type="ECO:0000313" key="18">
    <source>
        <dbReference type="EMBL" id="HJE90904.1"/>
    </source>
</evidence>
<accession>A0A921JY76</accession>
<evidence type="ECO:0000256" key="15">
    <source>
        <dbReference type="PIRSR" id="PIRSR039102-3"/>
    </source>
</evidence>
<dbReference type="InterPro" id="IPR011761">
    <property type="entry name" value="ATP-grasp"/>
</dbReference>
<dbReference type="GO" id="GO:0005524">
    <property type="term" value="F:ATP binding"/>
    <property type="evidence" value="ECO:0007669"/>
    <property type="project" value="UniProtKB-UniRule"/>
</dbReference>
<comment type="catalytic activity">
    <reaction evidence="12">
        <text>2 D-alanine + ATP = D-alanyl-D-alanine + ADP + phosphate + H(+)</text>
        <dbReference type="Rhea" id="RHEA:11224"/>
        <dbReference type="ChEBI" id="CHEBI:15378"/>
        <dbReference type="ChEBI" id="CHEBI:30616"/>
        <dbReference type="ChEBI" id="CHEBI:43474"/>
        <dbReference type="ChEBI" id="CHEBI:57416"/>
        <dbReference type="ChEBI" id="CHEBI:57822"/>
        <dbReference type="ChEBI" id="CHEBI:456216"/>
        <dbReference type="EC" id="6.3.2.4"/>
    </reaction>
</comment>
<dbReference type="EC" id="6.3.2.4" evidence="12"/>
<evidence type="ECO:0000256" key="6">
    <source>
        <dbReference type="ARBA" id="ARBA00022840"/>
    </source>
</evidence>
<dbReference type="PANTHER" id="PTHR23132:SF25">
    <property type="entry name" value="D-ALANINE--D-ALANINE LIGASE A"/>
    <property type="match status" value="1"/>
</dbReference>
<evidence type="ECO:0000256" key="3">
    <source>
        <dbReference type="ARBA" id="ARBA00022598"/>
    </source>
</evidence>
<keyword evidence="12" id="KW-0963">Cytoplasm</keyword>
<dbReference type="SUPFAM" id="SSF56059">
    <property type="entry name" value="Glutathione synthetase ATP-binding domain-like"/>
    <property type="match status" value="1"/>
</dbReference>
<evidence type="ECO:0000256" key="16">
    <source>
        <dbReference type="PROSITE-ProRule" id="PRU00409"/>
    </source>
</evidence>
<feature type="binding site" evidence="14">
    <location>
        <begin position="329"/>
        <end position="330"/>
    </location>
    <ligand>
        <name>ATP</name>
        <dbReference type="ChEBI" id="CHEBI:30616"/>
    </ligand>
</feature>
<feature type="active site" evidence="13">
    <location>
        <position position="16"/>
    </location>
</feature>
<evidence type="ECO:0000256" key="5">
    <source>
        <dbReference type="ARBA" id="ARBA00022741"/>
    </source>
</evidence>
<dbReference type="PROSITE" id="PS00843">
    <property type="entry name" value="DALA_DALA_LIGASE_1"/>
    <property type="match status" value="1"/>
</dbReference>
<dbReference type="InterPro" id="IPR005905">
    <property type="entry name" value="D_ala_D_ala"/>
</dbReference>
<comment type="cofactor">
    <cofactor evidence="15">
        <name>Mg(2+)</name>
        <dbReference type="ChEBI" id="CHEBI:18420"/>
    </cofactor>
    <cofactor evidence="15">
        <name>Mn(2+)</name>
        <dbReference type="ChEBI" id="CHEBI:29035"/>
    </cofactor>
    <text evidence="15">Binds 2 magnesium or manganese ions per subunit.</text>
</comment>
<keyword evidence="8 12" id="KW-0133">Cell shape</keyword>
<organism evidence="18 19">
    <name type="scientific">Dietzia timorensis</name>
    <dbReference type="NCBI Taxonomy" id="499555"/>
    <lineage>
        <taxon>Bacteria</taxon>
        <taxon>Bacillati</taxon>
        <taxon>Actinomycetota</taxon>
        <taxon>Actinomycetes</taxon>
        <taxon>Mycobacteriales</taxon>
        <taxon>Dietziaceae</taxon>
        <taxon>Dietzia</taxon>
    </lineage>
</organism>
<dbReference type="GO" id="GO:0009252">
    <property type="term" value="P:peptidoglycan biosynthetic process"/>
    <property type="evidence" value="ECO:0007669"/>
    <property type="project" value="UniProtKB-UniRule"/>
</dbReference>
<keyword evidence="11 12" id="KW-0961">Cell wall biogenesis/degradation</keyword>
<evidence type="ECO:0000256" key="1">
    <source>
        <dbReference type="ARBA" id="ARBA00001936"/>
    </source>
</evidence>
<keyword evidence="5 14" id="KW-0547">Nucleotide-binding</keyword>
<evidence type="ECO:0000256" key="4">
    <source>
        <dbReference type="ARBA" id="ARBA00022723"/>
    </source>
</evidence>
<feature type="binding site" evidence="15">
    <location>
        <position position="330"/>
    </location>
    <ligand>
        <name>Mg(2+)</name>
        <dbReference type="ChEBI" id="CHEBI:18420"/>
        <label>2</label>
    </ligand>
</feature>
<feature type="binding site" evidence="14">
    <location>
        <position position="145"/>
    </location>
    <ligand>
        <name>ATP</name>
        <dbReference type="ChEBI" id="CHEBI:30616"/>
    </ligand>
</feature>
<feature type="binding site" evidence="15">
    <location>
        <position position="330"/>
    </location>
    <ligand>
        <name>Mg(2+)</name>
        <dbReference type="ChEBI" id="CHEBI:18420"/>
        <label>1</label>
    </ligand>
</feature>
<evidence type="ECO:0000256" key="9">
    <source>
        <dbReference type="ARBA" id="ARBA00022984"/>
    </source>
</evidence>
<dbReference type="GO" id="GO:0046872">
    <property type="term" value="F:metal ion binding"/>
    <property type="evidence" value="ECO:0007669"/>
    <property type="project" value="UniProtKB-KW"/>
</dbReference>
<reference evidence="18" key="1">
    <citation type="journal article" date="2021" name="PeerJ">
        <title>Extensive microbial diversity within the chicken gut microbiome revealed by metagenomics and culture.</title>
        <authorList>
            <person name="Gilroy R."/>
            <person name="Ravi A."/>
            <person name="Getino M."/>
            <person name="Pursley I."/>
            <person name="Horton D.L."/>
            <person name="Alikhan N.F."/>
            <person name="Baker D."/>
            <person name="Gharbi K."/>
            <person name="Hall N."/>
            <person name="Watson M."/>
            <person name="Adriaenssens E.M."/>
            <person name="Foster-Nyarko E."/>
            <person name="Jarju S."/>
            <person name="Secka A."/>
            <person name="Antonio M."/>
            <person name="Oren A."/>
            <person name="Chaudhuri R.R."/>
            <person name="La Ragione R."/>
            <person name="Hildebrand F."/>
            <person name="Pallen M.J."/>
        </authorList>
    </citation>
    <scope>NUCLEOTIDE SEQUENCE</scope>
    <source>
        <strain evidence="18">ChiGjej1B1-18357</strain>
    </source>
</reference>